<comment type="caution">
    <text evidence="1">The sequence shown here is derived from an EMBL/GenBank/DDBJ whole genome shotgun (WGS) entry which is preliminary data.</text>
</comment>
<sequence length="92" mass="9654">DKSKSKSSTKSVQSEELEFEVVDSDMPHNQEENLVSDAERKFVKSSLVAPNLASRCSSTRATDVKSRSVDGGFVASVVGGGVDVDCCGGGVK</sequence>
<feature type="non-terminal residue" evidence="1">
    <location>
        <position position="1"/>
    </location>
</feature>
<feature type="non-terminal residue" evidence="1">
    <location>
        <position position="92"/>
    </location>
</feature>
<evidence type="ECO:0000313" key="1">
    <source>
        <dbReference type="EMBL" id="GFC86453.1"/>
    </source>
</evidence>
<dbReference type="EMBL" id="BKCJ011105267">
    <property type="protein sequence ID" value="GFC86453.1"/>
    <property type="molecule type" value="Genomic_DNA"/>
</dbReference>
<dbReference type="AlphaFoldDB" id="A0A699RL18"/>
<proteinExistence type="predicted"/>
<protein>
    <submittedName>
        <fullName evidence="1">Uncharacterized protein</fullName>
    </submittedName>
</protein>
<organism evidence="1">
    <name type="scientific">Tanacetum cinerariifolium</name>
    <name type="common">Dalmatian daisy</name>
    <name type="synonym">Chrysanthemum cinerariifolium</name>
    <dbReference type="NCBI Taxonomy" id="118510"/>
    <lineage>
        <taxon>Eukaryota</taxon>
        <taxon>Viridiplantae</taxon>
        <taxon>Streptophyta</taxon>
        <taxon>Embryophyta</taxon>
        <taxon>Tracheophyta</taxon>
        <taxon>Spermatophyta</taxon>
        <taxon>Magnoliopsida</taxon>
        <taxon>eudicotyledons</taxon>
        <taxon>Gunneridae</taxon>
        <taxon>Pentapetalae</taxon>
        <taxon>asterids</taxon>
        <taxon>campanulids</taxon>
        <taxon>Asterales</taxon>
        <taxon>Asteraceae</taxon>
        <taxon>Asteroideae</taxon>
        <taxon>Anthemideae</taxon>
        <taxon>Anthemidinae</taxon>
        <taxon>Tanacetum</taxon>
    </lineage>
</organism>
<accession>A0A699RL18</accession>
<reference evidence="1" key="1">
    <citation type="journal article" date="2019" name="Sci. Rep.">
        <title>Draft genome of Tanacetum cinerariifolium, the natural source of mosquito coil.</title>
        <authorList>
            <person name="Yamashiro T."/>
            <person name="Shiraishi A."/>
            <person name="Satake H."/>
            <person name="Nakayama K."/>
        </authorList>
    </citation>
    <scope>NUCLEOTIDE SEQUENCE</scope>
</reference>
<name>A0A699RL18_TANCI</name>
<gene>
    <name evidence="1" type="ORF">Tci_858423</name>
</gene>